<dbReference type="Pfam" id="PF01590">
    <property type="entry name" value="GAF"/>
    <property type="match status" value="1"/>
</dbReference>
<dbReference type="EMBL" id="CP010777">
    <property type="protein sequence ID" value="AKQ46358.1"/>
    <property type="molecule type" value="Genomic_DNA"/>
</dbReference>
<feature type="domain" description="GAF" evidence="1">
    <location>
        <begin position="79"/>
        <end position="155"/>
    </location>
</feature>
<sequence>MVELLNSKLEVTWSAEEKTILDAAVALAEESHQPTFIRDVLLFLYQHSRAKFILVSRKGPQPEEMTSLGLLVDGTLTFEQITYSLAGTPCELVQKHEICYFPRDTQALFPTDEYLSLYGIDSYFGAPLLNATGEVTGLVTLMHQEPLANPTLIELILSILSPPLEELLEASA</sequence>
<dbReference type="AlphaFoldDB" id="A0A0H4VLZ8"/>
<dbReference type="OrthoDB" id="9787514at2"/>
<dbReference type="PATRIC" id="fig|1379910.4.peg.2856"/>
<dbReference type="KEGG" id="ruf:TH63_13155"/>
<proteinExistence type="predicted"/>
<organism evidence="2 3">
    <name type="scientific">Rufibacter radiotolerans</name>
    <dbReference type="NCBI Taxonomy" id="1379910"/>
    <lineage>
        <taxon>Bacteria</taxon>
        <taxon>Pseudomonadati</taxon>
        <taxon>Bacteroidota</taxon>
        <taxon>Cytophagia</taxon>
        <taxon>Cytophagales</taxon>
        <taxon>Hymenobacteraceae</taxon>
        <taxon>Rufibacter</taxon>
    </lineage>
</organism>
<evidence type="ECO:0000259" key="1">
    <source>
        <dbReference type="Pfam" id="PF01590"/>
    </source>
</evidence>
<dbReference type="STRING" id="1379910.TH63_13155"/>
<name>A0A0H4VLZ8_9BACT</name>
<accession>A0A0H4VLZ8</accession>
<dbReference type="SUPFAM" id="SSF55781">
    <property type="entry name" value="GAF domain-like"/>
    <property type="match status" value="1"/>
</dbReference>
<protein>
    <recommendedName>
        <fullName evidence="1">GAF domain-containing protein</fullName>
    </recommendedName>
</protein>
<dbReference type="RefSeq" id="WP_048921343.1">
    <property type="nucleotide sequence ID" value="NZ_CP010777.1"/>
</dbReference>
<dbReference type="Proteomes" id="UP000036458">
    <property type="component" value="Chromosome"/>
</dbReference>
<dbReference type="InterPro" id="IPR003018">
    <property type="entry name" value="GAF"/>
</dbReference>
<evidence type="ECO:0000313" key="3">
    <source>
        <dbReference type="Proteomes" id="UP000036458"/>
    </source>
</evidence>
<evidence type="ECO:0000313" key="2">
    <source>
        <dbReference type="EMBL" id="AKQ46358.1"/>
    </source>
</evidence>
<keyword evidence="3" id="KW-1185">Reference proteome</keyword>
<gene>
    <name evidence="2" type="ORF">TH63_13155</name>
</gene>
<reference evidence="2 3" key="1">
    <citation type="submission" date="2015-01" db="EMBL/GenBank/DDBJ databases">
        <title>Rufibacter sp./DG31D/ whole genome sequencing.</title>
        <authorList>
            <person name="Kim M.K."/>
            <person name="Srinivasan S."/>
            <person name="Lee J.-J."/>
        </authorList>
    </citation>
    <scope>NUCLEOTIDE SEQUENCE [LARGE SCALE GENOMIC DNA]</scope>
    <source>
        <strain evidence="2 3">DG31D</strain>
    </source>
</reference>